<feature type="coiled-coil region" evidence="4">
    <location>
        <begin position="408"/>
        <end position="435"/>
    </location>
</feature>
<dbReference type="CDD" id="cd01127">
    <property type="entry name" value="TrwB_TraG_TraD_VirD4"/>
    <property type="match status" value="1"/>
</dbReference>
<evidence type="ECO:0000313" key="7">
    <source>
        <dbReference type="EMBL" id="AYF98836.1"/>
    </source>
</evidence>
<keyword evidence="2 3" id="KW-0067">ATP-binding</keyword>
<gene>
    <name evidence="7" type="ORF">D7I47_11615</name>
</gene>
<dbReference type="InterPro" id="IPR002543">
    <property type="entry name" value="FtsK_dom"/>
</dbReference>
<feature type="binding site" evidence="3">
    <location>
        <begin position="351"/>
        <end position="358"/>
    </location>
    <ligand>
        <name>ATP</name>
        <dbReference type="ChEBI" id="CHEBI:30616"/>
    </ligand>
</feature>
<dbReference type="RefSeq" id="WP_120763205.1">
    <property type="nucleotide sequence ID" value="NZ_CP032630.1"/>
</dbReference>
<evidence type="ECO:0000256" key="3">
    <source>
        <dbReference type="PROSITE-ProRule" id="PRU00289"/>
    </source>
</evidence>
<keyword evidence="5" id="KW-0812">Transmembrane</keyword>
<evidence type="ECO:0000313" key="8">
    <source>
        <dbReference type="Proteomes" id="UP000278886"/>
    </source>
</evidence>
<dbReference type="PANTHER" id="PTHR22683">
    <property type="entry name" value="SPORULATION PROTEIN RELATED"/>
    <property type="match status" value="1"/>
</dbReference>
<dbReference type="AlphaFoldDB" id="A0A387BCK3"/>
<accession>A0A387BCK3</accession>
<protein>
    <recommendedName>
        <fullName evidence="6">FtsK domain-containing protein</fullName>
    </recommendedName>
</protein>
<dbReference type="Gene3D" id="3.40.50.300">
    <property type="entry name" value="P-loop containing nucleotide triphosphate hydrolases"/>
    <property type="match status" value="3"/>
</dbReference>
<sequence length="896" mass="93630">MSHDTERIPLPGIPAAPPRSGFPLVASLAPLAMAVVLWVMTSSPYALLFGLLGPVVALASAMDARRTARRARRRDVAEALRRLAELEHRLADRAATRRRVLEAEGPPLGARVAGEEEPGSLRVRLGTGGLPSGIEFVPEGDVEAPELAEAVSRVRSRGSVVDGAPVLLGEVELVALGPSPLVAAFARALVLQAAAGCRPEDAIVVVPEGEPWARLLPHPVETGEAWEVRSDGRRLLRISTRHEEGAARPVVVRLGDAAGSPPRVESGGGSIAFRPALCCRAEARSSAVALADRARRRGWRSDTALPERVPLAPLLAAPAPEGGLSAAFARDADGPVVVDLDADGPHAIIAGTTGSGKSELLVSWVLALAAHHPPGELGFLLVDFKGGAAFAPLAELPHVRGIVSDLDAATATRAVSSLRAELQRRERELARAGARAIAELPPGSLARLVIVVDEFAALVALDPELQGVFSDLAARGRSLGLHLVLGTQRPAGVVRDAVLANITLRICLRVLDAGDSEALMGTRAAAALPAEARGRALLGMGGRARPVQTALSTPRDAAALRERWAGHPVPAERPWLDPLPAELPESALPARGGAGTEAVIGLVDRPAEQRRVPLAVDPWTGGLLVVGAGGAGRTTALAMLARVTDAAVRWVPDDPAELWQALVAEPDGRTLVIADDLDRTLAIADPEQRAELGELLVRTVRDARRTGLGLAASARAVGGALHAVQSAFEHRLLLRLPSREEHLLAGGELGGHRADRRPGGAVWRGSEAQLAVPGGPVPAPWRASLRDARLGVGEWAVVSPHPARLIAAWTARGVDAGPAGAVPRPAVVVGDVDDWLADYAALGAVRREGRMLLLGCTAADHRALTRLRTPLPPLGRADGEAWLVEGGETGRVRVVP</sequence>
<feature type="transmembrane region" description="Helical" evidence="5">
    <location>
        <begin position="45"/>
        <end position="64"/>
    </location>
</feature>
<dbReference type="InterPro" id="IPR050206">
    <property type="entry name" value="FtsK/SpoIIIE/SftA"/>
</dbReference>
<proteinExistence type="predicted"/>
<dbReference type="Proteomes" id="UP000278886">
    <property type="component" value="Chromosome"/>
</dbReference>
<name>A0A387BCK3_9MICO</name>
<feature type="transmembrane region" description="Helical" evidence="5">
    <location>
        <begin position="21"/>
        <end position="39"/>
    </location>
</feature>
<dbReference type="OrthoDB" id="9807790at2"/>
<keyword evidence="4" id="KW-0175">Coiled coil</keyword>
<dbReference type="GO" id="GO:0003677">
    <property type="term" value="F:DNA binding"/>
    <property type="evidence" value="ECO:0007669"/>
    <property type="project" value="InterPro"/>
</dbReference>
<evidence type="ECO:0000259" key="6">
    <source>
        <dbReference type="PROSITE" id="PS50901"/>
    </source>
</evidence>
<dbReference type="GO" id="GO:0005524">
    <property type="term" value="F:ATP binding"/>
    <property type="evidence" value="ECO:0007669"/>
    <property type="project" value="UniProtKB-UniRule"/>
</dbReference>
<keyword evidence="8" id="KW-1185">Reference proteome</keyword>
<dbReference type="KEGG" id="lyd:D7I47_11615"/>
<feature type="domain" description="FtsK" evidence="6">
    <location>
        <begin position="333"/>
        <end position="517"/>
    </location>
</feature>
<evidence type="ECO:0000256" key="2">
    <source>
        <dbReference type="ARBA" id="ARBA00022840"/>
    </source>
</evidence>
<evidence type="ECO:0000256" key="1">
    <source>
        <dbReference type="ARBA" id="ARBA00022741"/>
    </source>
</evidence>
<dbReference type="PROSITE" id="PS50901">
    <property type="entry name" value="FTSK"/>
    <property type="match status" value="1"/>
</dbReference>
<keyword evidence="1 3" id="KW-0547">Nucleotide-binding</keyword>
<dbReference type="InterPro" id="IPR027417">
    <property type="entry name" value="P-loop_NTPase"/>
</dbReference>
<keyword evidence="5" id="KW-0472">Membrane</keyword>
<organism evidence="7 8">
    <name type="scientific">Protaetiibacter intestinalis</name>
    <dbReference type="NCBI Taxonomy" id="2419774"/>
    <lineage>
        <taxon>Bacteria</taxon>
        <taxon>Bacillati</taxon>
        <taxon>Actinomycetota</taxon>
        <taxon>Actinomycetes</taxon>
        <taxon>Micrococcales</taxon>
        <taxon>Microbacteriaceae</taxon>
        <taxon>Protaetiibacter</taxon>
    </lineage>
</organism>
<dbReference type="EMBL" id="CP032630">
    <property type="protein sequence ID" value="AYF98836.1"/>
    <property type="molecule type" value="Genomic_DNA"/>
</dbReference>
<reference evidence="8" key="1">
    <citation type="submission" date="2018-09" db="EMBL/GenBank/DDBJ databases">
        <title>Genome sequencing of strain 2DFWR-13.</title>
        <authorList>
            <person name="Heo J."/>
            <person name="Kim S.-J."/>
            <person name="Kwon S.-W."/>
        </authorList>
    </citation>
    <scope>NUCLEOTIDE SEQUENCE [LARGE SCALE GENOMIC DNA]</scope>
    <source>
        <strain evidence="8">2DFWR-13</strain>
    </source>
</reference>
<dbReference type="PANTHER" id="PTHR22683:SF1">
    <property type="entry name" value="TYPE VII SECRETION SYSTEM PROTEIN ESSC"/>
    <property type="match status" value="1"/>
</dbReference>
<keyword evidence="5" id="KW-1133">Transmembrane helix</keyword>
<evidence type="ECO:0000256" key="4">
    <source>
        <dbReference type="SAM" id="Coils"/>
    </source>
</evidence>
<dbReference type="SUPFAM" id="SSF52540">
    <property type="entry name" value="P-loop containing nucleoside triphosphate hydrolases"/>
    <property type="match status" value="1"/>
</dbReference>
<evidence type="ECO:0000256" key="5">
    <source>
        <dbReference type="SAM" id="Phobius"/>
    </source>
</evidence>
<dbReference type="Pfam" id="PF01580">
    <property type="entry name" value="FtsK_SpoIIIE"/>
    <property type="match status" value="1"/>
</dbReference>